<dbReference type="InterPro" id="IPR016167">
    <property type="entry name" value="FAD-bd_PCMH_sub1"/>
</dbReference>
<evidence type="ECO:0000313" key="8">
    <source>
        <dbReference type="Proteomes" id="UP001201163"/>
    </source>
</evidence>
<evidence type="ECO:0000256" key="5">
    <source>
        <dbReference type="ARBA" id="ARBA00023002"/>
    </source>
</evidence>
<proteinExistence type="inferred from homology"/>
<sequence>MSSPPASFTGDWIAPDHPDYSKAIARWSSSAERRAKVVAFAKSAQDVAIVLIYAKEHNLPIAIRGGGHNPAGASSIENGIVIDLSRYLSGVRVDPAAKLAYVGGGAIWETVDKAAIEHGLATVGGTVNHTGVGGLLLGGGYGYLSGEHGLALDNLTQATIVTARGEILTTSTTENADLFWAIRGAGCNFGVVTEFVLRLHPQRRTVFAGLTVYPPPAVPKVTSVVANFWNAGLSNKEGIFYAQTADAGNPLTIVILFWNGSEEEGRAHFKPFFDIGPVMDTCKEIPYEELNTMQNSRVVHGKNYYMKGVFTSGLQADVADTLVSRVPQLSAESGASFTVLYELVPPNKILTVPNHATAHIRGRRINVLIMASWDNKDTNVLDTVRNTANELGQILLSGEKTIPESLNVGYGNYNSEYVDSAAVGRSGSNVNARALFGENYARLQKLKQEYDPDLVFFKWSPITPQA</sequence>
<keyword evidence="5" id="KW-0560">Oxidoreductase</keyword>
<keyword evidence="8" id="KW-1185">Reference proteome</keyword>
<evidence type="ECO:0000256" key="3">
    <source>
        <dbReference type="ARBA" id="ARBA00022630"/>
    </source>
</evidence>
<evidence type="ECO:0000256" key="4">
    <source>
        <dbReference type="ARBA" id="ARBA00022827"/>
    </source>
</evidence>
<dbReference type="InterPro" id="IPR016166">
    <property type="entry name" value="FAD-bd_PCMH"/>
</dbReference>
<dbReference type="EMBL" id="JAKELL010000008">
    <property type="protein sequence ID" value="KAH8996699.1"/>
    <property type="molecule type" value="Genomic_DNA"/>
</dbReference>
<dbReference type="PANTHER" id="PTHR42973:SF39">
    <property type="entry name" value="FAD-BINDING PCMH-TYPE DOMAIN-CONTAINING PROTEIN"/>
    <property type="match status" value="1"/>
</dbReference>
<dbReference type="InterPro" id="IPR036318">
    <property type="entry name" value="FAD-bd_PCMH-like_sf"/>
</dbReference>
<evidence type="ECO:0000259" key="6">
    <source>
        <dbReference type="PROSITE" id="PS51387"/>
    </source>
</evidence>
<feature type="domain" description="FAD-binding PCMH-type" evidence="6">
    <location>
        <begin position="30"/>
        <end position="202"/>
    </location>
</feature>
<evidence type="ECO:0000256" key="1">
    <source>
        <dbReference type="ARBA" id="ARBA00001974"/>
    </source>
</evidence>
<evidence type="ECO:0000313" key="7">
    <source>
        <dbReference type="EMBL" id="KAH8996699.1"/>
    </source>
</evidence>
<dbReference type="Pfam" id="PF08031">
    <property type="entry name" value="BBE"/>
    <property type="match status" value="1"/>
</dbReference>
<dbReference type="SUPFAM" id="SSF56176">
    <property type="entry name" value="FAD-binding/transporter-associated domain-like"/>
    <property type="match status" value="1"/>
</dbReference>
<comment type="caution">
    <text evidence="7">The sequence shown here is derived from an EMBL/GenBank/DDBJ whole genome shotgun (WGS) entry which is preliminary data.</text>
</comment>
<dbReference type="Gene3D" id="3.30.465.10">
    <property type="match status" value="1"/>
</dbReference>
<comment type="cofactor">
    <cofactor evidence="1">
        <name>FAD</name>
        <dbReference type="ChEBI" id="CHEBI:57692"/>
    </cofactor>
</comment>
<dbReference type="PANTHER" id="PTHR42973">
    <property type="entry name" value="BINDING OXIDOREDUCTASE, PUTATIVE (AFU_ORTHOLOGUE AFUA_1G17690)-RELATED"/>
    <property type="match status" value="1"/>
</dbReference>
<dbReference type="Gene3D" id="3.40.462.20">
    <property type="match status" value="1"/>
</dbReference>
<dbReference type="GO" id="GO:0016491">
    <property type="term" value="F:oxidoreductase activity"/>
    <property type="evidence" value="ECO:0007669"/>
    <property type="project" value="UniProtKB-KW"/>
</dbReference>
<comment type="similarity">
    <text evidence="2">Belongs to the oxygen-dependent FAD-linked oxidoreductase family.</text>
</comment>
<dbReference type="GO" id="GO:0071949">
    <property type="term" value="F:FAD binding"/>
    <property type="evidence" value="ECO:0007669"/>
    <property type="project" value="InterPro"/>
</dbReference>
<dbReference type="InterPro" id="IPR016169">
    <property type="entry name" value="FAD-bd_PCMH_sub2"/>
</dbReference>
<protein>
    <submittedName>
        <fullName evidence="7">FAD-binding domain-containing protein</fullName>
    </submittedName>
</protein>
<dbReference type="AlphaFoldDB" id="A0AAD4QAM1"/>
<name>A0AAD4QAM1_9AGAM</name>
<reference evidence="7" key="1">
    <citation type="submission" date="2022-01" db="EMBL/GenBank/DDBJ databases">
        <title>Comparative genomics reveals a dynamic genome evolution in the ectomycorrhizal milk-cap (Lactarius) mushrooms.</title>
        <authorList>
            <consortium name="DOE Joint Genome Institute"/>
            <person name="Lebreton A."/>
            <person name="Tang N."/>
            <person name="Kuo A."/>
            <person name="LaButti K."/>
            <person name="Drula E."/>
            <person name="Barry K."/>
            <person name="Clum A."/>
            <person name="Lipzen A."/>
            <person name="Mousain D."/>
            <person name="Ng V."/>
            <person name="Wang R."/>
            <person name="Wang X."/>
            <person name="Dai Y."/>
            <person name="Henrissat B."/>
            <person name="Grigoriev I.V."/>
            <person name="Guerin-Laguette A."/>
            <person name="Yu F."/>
            <person name="Martin F.M."/>
        </authorList>
    </citation>
    <scope>NUCLEOTIDE SEQUENCE</scope>
    <source>
        <strain evidence="7">QP</strain>
    </source>
</reference>
<dbReference type="Proteomes" id="UP001201163">
    <property type="component" value="Unassembled WGS sequence"/>
</dbReference>
<dbReference type="InterPro" id="IPR006094">
    <property type="entry name" value="Oxid_FAD_bind_N"/>
</dbReference>
<keyword evidence="4" id="KW-0274">FAD</keyword>
<gene>
    <name evidence="7" type="ORF">EDB92DRAFT_1942322</name>
</gene>
<evidence type="ECO:0000256" key="2">
    <source>
        <dbReference type="ARBA" id="ARBA00005466"/>
    </source>
</evidence>
<dbReference type="InterPro" id="IPR012951">
    <property type="entry name" value="BBE"/>
</dbReference>
<dbReference type="InterPro" id="IPR050416">
    <property type="entry name" value="FAD-linked_Oxidoreductase"/>
</dbReference>
<keyword evidence="3" id="KW-0285">Flavoprotein</keyword>
<dbReference type="PROSITE" id="PS51387">
    <property type="entry name" value="FAD_PCMH"/>
    <property type="match status" value="1"/>
</dbReference>
<organism evidence="7 8">
    <name type="scientific">Lactarius akahatsu</name>
    <dbReference type="NCBI Taxonomy" id="416441"/>
    <lineage>
        <taxon>Eukaryota</taxon>
        <taxon>Fungi</taxon>
        <taxon>Dikarya</taxon>
        <taxon>Basidiomycota</taxon>
        <taxon>Agaricomycotina</taxon>
        <taxon>Agaricomycetes</taxon>
        <taxon>Russulales</taxon>
        <taxon>Russulaceae</taxon>
        <taxon>Lactarius</taxon>
    </lineage>
</organism>
<dbReference type="Pfam" id="PF01565">
    <property type="entry name" value="FAD_binding_4"/>
    <property type="match status" value="1"/>
</dbReference>
<dbReference type="Gene3D" id="3.30.43.10">
    <property type="entry name" value="Uridine Diphospho-n-acetylenolpyruvylglucosamine Reductase, domain 2"/>
    <property type="match status" value="1"/>
</dbReference>
<accession>A0AAD4QAM1</accession>